<dbReference type="SUPFAM" id="SSF53067">
    <property type="entry name" value="Actin-like ATPase domain"/>
    <property type="match status" value="2"/>
</dbReference>
<proteinExistence type="predicted"/>
<name>A0A7K1YAD3_9SPHI</name>
<evidence type="ECO:0000259" key="1">
    <source>
        <dbReference type="Pfam" id="PF02541"/>
    </source>
</evidence>
<dbReference type="InterPro" id="IPR050273">
    <property type="entry name" value="GppA/Ppx_hydrolase"/>
</dbReference>
<dbReference type="GO" id="GO:0016462">
    <property type="term" value="F:pyrophosphatase activity"/>
    <property type="evidence" value="ECO:0007669"/>
    <property type="project" value="TreeGrafter"/>
</dbReference>
<dbReference type="PANTHER" id="PTHR30005:SF0">
    <property type="entry name" value="RETROGRADE REGULATION PROTEIN 2"/>
    <property type="match status" value="1"/>
</dbReference>
<protein>
    <submittedName>
        <fullName evidence="2">Exopolyphosphatase</fullName>
    </submittedName>
</protein>
<accession>A0A7K1YAD3</accession>
<dbReference type="RefSeq" id="WP_160844704.1">
    <property type="nucleotide sequence ID" value="NZ_WVHT01000004.1"/>
</dbReference>
<dbReference type="InterPro" id="IPR043129">
    <property type="entry name" value="ATPase_NBD"/>
</dbReference>
<reference evidence="2 3" key="1">
    <citation type="submission" date="2019-11" db="EMBL/GenBank/DDBJ databases">
        <title>Pedobacter sp. HMF7647 Genome sequencing and assembly.</title>
        <authorList>
            <person name="Kang H."/>
            <person name="Kim H."/>
            <person name="Joh K."/>
        </authorList>
    </citation>
    <scope>NUCLEOTIDE SEQUENCE [LARGE SCALE GENOMIC DNA]</scope>
    <source>
        <strain evidence="2 3">HMF7647</strain>
    </source>
</reference>
<evidence type="ECO:0000313" key="3">
    <source>
        <dbReference type="Proteomes" id="UP000466586"/>
    </source>
</evidence>
<dbReference type="Gene3D" id="3.30.420.150">
    <property type="entry name" value="Exopolyphosphatase. Domain 2"/>
    <property type="match status" value="1"/>
</dbReference>
<dbReference type="Pfam" id="PF02541">
    <property type="entry name" value="Ppx-GppA"/>
    <property type="match status" value="1"/>
</dbReference>
<comment type="caution">
    <text evidence="2">The sequence shown here is derived from an EMBL/GenBank/DDBJ whole genome shotgun (WGS) entry which is preliminary data.</text>
</comment>
<keyword evidence="3" id="KW-1185">Reference proteome</keyword>
<dbReference type="Gene3D" id="3.30.420.40">
    <property type="match status" value="1"/>
</dbReference>
<gene>
    <name evidence="2" type="ORF">GS399_11195</name>
</gene>
<dbReference type="EMBL" id="WVHT01000004">
    <property type="protein sequence ID" value="MXV51537.1"/>
    <property type="molecule type" value="Genomic_DNA"/>
</dbReference>
<evidence type="ECO:0000313" key="2">
    <source>
        <dbReference type="EMBL" id="MXV51537.1"/>
    </source>
</evidence>
<dbReference type="Proteomes" id="UP000466586">
    <property type="component" value="Unassembled WGS sequence"/>
</dbReference>
<dbReference type="AlphaFoldDB" id="A0A7K1YAD3"/>
<feature type="domain" description="Ppx/GppA phosphatase N-terminal" evidence="1">
    <location>
        <begin position="18"/>
        <end position="305"/>
    </location>
</feature>
<organism evidence="2 3">
    <name type="scientific">Hufsiella arboris</name>
    <dbReference type="NCBI Taxonomy" id="2695275"/>
    <lineage>
        <taxon>Bacteria</taxon>
        <taxon>Pseudomonadati</taxon>
        <taxon>Bacteroidota</taxon>
        <taxon>Sphingobacteriia</taxon>
        <taxon>Sphingobacteriales</taxon>
        <taxon>Sphingobacteriaceae</taxon>
        <taxon>Hufsiella</taxon>
    </lineage>
</organism>
<dbReference type="InterPro" id="IPR003695">
    <property type="entry name" value="Ppx_GppA_N"/>
</dbReference>
<dbReference type="PANTHER" id="PTHR30005">
    <property type="entry name" value="EXOPOLYPHOSPHATASE"/>
    <property type="match status" value="1"/>
</dbReference>
<dbReference type="CDD" id="cd24055">
    <property type="entry name" value="ASKHA_NBD_ChPPX-like"/>
    <property type="match status" value="1"/>
</dbReference>
<sequence length="308" mass="34316">MKNRTAVIDLGTNTFNLIIAEKNEGALNELVHLEEGVKLGEGGINKGNIQEAAFLRGMQMMKHFSGLLKKYEVSNYKAIATSAIRNAKNGPDFIKQVKVQTGIVIESINGQKEAEYIYGGVKSSGALSDKTSLILDIGGGSVECILCNHSELFWKESFEIGAARLMDIFHKEDPIPSEKITELNRYLEEKLEPLFEQCKIFKPHNLIGSAGAFDTFVEMIETEKGNDVDLRELKTYLFDSIAFAEITDWLCTSSHEQRINRKSIIPLRVDMIVTASILTGFIIEKLGVKEIGMSAYSMKEGILSKLIR</sequence>